<sequence length="90" mass="10617">MKVRKIPLRQCIGCMEQKPKKELIRIVRSKDGEIKIDMTGKANGRGAYICNNIECFKKMEKRKALNRAFQQEIDQKIYDQLNEELTKNEK</sequence>
<dbReference type="PANTHER" id="PTHR34215:SF1">
    <property type="entry name" value="YLXR DOMAIN-CONTAINING PROTEIN"/>
    <property type="match status" value="1"/>
</dbReference>
<dbReference type="Proteomes" id="UP000886818">
    <property type="component" value="Chromosome"/>
</dbReference>
<feature type="domain" description="YlxR" evidence="1">
    <location>
        <begin position="9"/>
        <end position="82"/>
    </location>
</feature>
<dbReference type="RefSeq" id="WP_218282803.1">
    <property type="nucleotide sequence ID" value="NZ_CP078093.1"/>
</dbReference>
<dbReference type="CDD" id="cd00279">
    <property type="entry name" value="YlxR"/>
    <property type="match status" value="1"/>
</dbReference>
<name>A0ABX8RBB8_9CLOT</name>
<keyword evidence="3" id="KW-1185">Reference proteome</keyword>
<dbReference type="PANTHER" id="PTHR34215">
    <property type="entry name" value="BLL0784 PROTEIN"/>
    <property type="match status" value="1"/>
</dbReference>
<evidence type="ECO:0000313" key="2">
    <source>
        <dbReference type="EMBL" id="QXM06106.1"/>
    </source>
</evidence>
<dbReference type="InterPro" id="IPR007393">
    <property type="entry name" value="YlxR_dom"/>
</dbReference>
<organism evidence="2 3">
    <name type="scientific">Crassaminicella indica</name>
    <dbReference type="NCBI Taxonomy" id="2855394"/>
    <lineage>
        <taxon>Bacteria</taxon>
        <taxon>Bacillati</taxon>
        <taxon>Bacillota</taxon>
        <taxon>Clostridia</taxon>
        <taxon>Eubacteriales</taxon>
        <taxon>Clostridiaceae</taxon>
        <taxon>Crassaminicella</taxon>
    </lineage>
</organism>
<dbReference type="InterPro" id="IPR037465">
    <property type="entry name" value="YlxR"/>
</dbReference>
<dbReference type="EMBL" id="CP078093">
    <property type="protein sequence ID" value="QXM06106.1"/>
    <property type="molecule type" value="Genomic_DNA"/>
</dbReference>
<dbReference type="Pfam" id="PF04296">
    <property type="entry name" value="YlxR"/>
    <property type="match status" value="1"/>
</dbReference>
<accession>A0ABX8RBB8</accession>
<proteinExistence type="predicted"/>
<reference evidence="2" key="1">
    <citation type="submission" date="2021-07" db="EMBL/GenBank/DDBJ databases">
        <title>Complete genome sequence of Crassaminicella sp. 143-21, isolated from a deep-sea hydrothermal vent.</title>
        <authorList>
            <person name="Li X."/>
        </authorList>
    </citation>
    <scope>NUCLEOTIDE SEQUENCE</scope>
    <source>
        <strain evidence="2">143-21</strain>
    </source>
</reference>
<evidence type="ECO:0000259" key="1">
    <source>
        <dbReference type="Pfam" id="PF04296"/>
    </source>
</evidence>
<dbReference type="NCBIfam" id="NF047356">
    <property type="entry name" value="RNA_bind_RnpM"/>
    <property type="match status" value="1"/>
</dbReference>
<protein>
    <submittedName>
        <fullName evidence="2">YlxR family protein</fullName>
    </submittedName>
</protein>
<evidence type="ECO:0000313" key="3">
    <source>
        <dbReference type="Proteomes" id="UP000886818"/>
    </source>
</evidence>
<gene>
    <name evidence="2" type="ORF">KVH43_12250</name>
</gene>